<dbReference type="OrthoDB" id="2317848at2759"/>
<name>A0A9N9IBS1_9GLOM</name>
<organism evidence="1 2">
    <name type="scientific">Acaulospora morrowiae</name>
    <dbReference type="NCBI Taxonomy" id="94023"/>
    <lineage>
        <taxon>Eukaryota</taxon>
        <taxon>Fungi</taxon>
        <taxon>Fungi incertae sedis</taxon>
        <taxon>Mucoromycota</taxon>
        <taxon>Glomeromycotina</taxon>
        <taxon>Glomeromycetes</taxon>
        <taxon>Diversisporales</taxon>
        <taxon>Acaulosporaceae</taxon>
        <taxon>Acaulospora</taxon>
    </lineage>
</organism>
<dbReference type="EMBL" id="CAJVPV010025201">
    <property type="protein sequence ID" value="CAG8728379.1"/>
    <property type="molecule type" value="Genomic_DNA"/>
</dbReference>
<reference evidence="1" key="1">
    <citation type="submission" date="2021-06" db="EMBL/GenBank/DDBJ databases">
        <authorList>
            <person name="Kallberg Y."/>
            <person name="Tangrot J."/>
            <person name="Rosling A."/>
        </authorList>
    </citation>
    <scope>NUCLEOTIDE SEQUENCE</scope>
    <source>
        <strain evidence="1">CL551</strain>
    </source>
</reference>
<protein>
    <submittedName>
        <fullName evidence="1">5121_t:CDS:1</fullName>
    </submittedName>
</protein>
<accession>A0A9N9IBS1</accession>
<proteinExistence type="predicted"/>
<comment type="caution">
    <text evidence="1">The sequence shown here is derived from an EMBL/GenBank/DDBJ whole genome shotgun (WGS) entry which is preliminary data.</text>
</comment>
<feature type="non-terminal residue" evidence="1">
    <location>
        <position position="40"/>
    </location>
</feature>
<dbReference type="Proteomes" id="UP000789342">
    <property type="component" value="Unassembled WGS sequence"/>
</dbReference>
<evidence type="ECO:0000313" key="1">
    <source>
        <dbReference type="EMBL" id="CAG8728379.1"/>
    </source>
</evidence>
<dbReference type="AlphaFoldDB" id="A0A9N9IBS1"/>
<sequence>DQFEGFTIPDNSGQLAELLNIIEVMFAFKRRIMDLHHFVQ</sequence>
<keyword evidence="2" id="KW-1185">Reference proteome</keyword>
<feature type="non-terminal residue" evidence="1">
    <location>
        <position position="1"/>
    </location>
</feature>
<evidence type="ECO:0000313" key="2">
    <source>
        <dbReference type="Proteomes" id="UP000789342"/>
    </source>
</evidence>
<gene>
    <name evidence="1" type="ORF">AMORRO_LOCUS13829</name>
</gene>